<sequence length="421" mass="47560">MVNRKKWLFVSLGVVVLLVIAGVVIANKSTSREGVLDNISAAIDNNDTELLISVMPDEIQTYPTVEDSAKYFLKTAADNKELTMQLLDKENSDVANSVKEMRVSGDFPFSIEKSGKKLLFFDKYVLLPKETYVTFKDLGNDVTLKLNGKEMQREDLQKPLLAGSYEIEAIKSSAWTSITDKKSITAGEKPSRELSFDLTGYVLDLSKELKGAEILFKGEGTGIRVGDPKSAEFGPIEESDEKEIQLSVQFPWGETISSNYDKSYYTIGSGSHFYFIPDKEFANELFLSFAEEYAQASVKQSVEPFKSTTDKFRAKQVNAYQPSMFGNYSYNLIKTYFNKETPKIVTDKEGNPVMQLDGIIRLNRLKTDYHREKEYVYSLSLKALYDEEKQTWSVNEANLGSFANVPNQNEEDKYVITSAKK</sequence>
<dbReference type="Proteomes" id="UP001618531">
    <property type="component" value="Unassembled WGS sequence"/>
</dbReference>
<keyword evidence="4" id="KW-1185">Reference proteome</keyword>
<name>A0ABW8I484_9BACL</name>
<evidence type="ECO:0000259" key="1">
    <source>
        <dbReference type="Pfam" id="PF22813"/>
    </source>
</evidence>
<accession>A0ABW8I484</accession>
<gene>
    <name evidence="3" type="ORF">ACINKY_30125</name>
</gene>
<evidence type="ECO:0000313" key="3">
    <source>
        <dbReference type="EMBL" id="MFK0526476.1"/>
    </source>
</evidence>
<proteinExistence type="predicted"/>
<reference evidence="3 4" key="1">
    <citation type="submission" date="2024-11" db="EMBL/GenBank/DDBJ databases">
        <title>Identification and Characterization of a Novel Fosfomycin Bacillithiol Transferase FosB8 in Paenibacillus illinoisensis.</title>
        <authorList>
            <person name="Lu W."/>
        </authorList>
    </citation>
    <scope>NUCLEOTIDE SEQUENCE [LARGE SCALE GENOMIC DNA]</scope>
    <source>
        <strain evidence="3 4">WP77</strain>
    </source>
</reference>
<dbReference type="InterPro" id="IPR056902">
    <property type="entry name" value="NTF2_YvbJ"/>
</dbReference>
<evidence type="ECO:0000313" key="4">
    <source>
        <dbReference type="Proteomes" id="UP001618531"/>
    </source>
</evidence>
<dbReference type="InterPro" id="IPR054529">
    <property type="entry name" value="TcaA_2nd"/>
</dbReference>
<dbReference type="EMBL" id="JBIYSL010000015">
    <property type="protein sequence ID" value="MFK0526476.1"/>
    <property type="molecule type" value="Genomic_DNA"/>
</dbReference>
<evidence type="ECO:0000259" key="2">
    <source>
        <dbReference type="Pfam" id="PF25155"/>
    </source>
</evidence>
<protein>
    <submittedName>
        <fullName evidence="3">TcaA second domain-containing protein</fullName>
    </submittedName>
</protein>
<dbReference type="RefSeq" id="WP_402879466.1">
    <property type="nucleotide sequence ID" value="NZ_JBIYSL010000015.1"/>
</dbReference>
<comment type="caution">
    <text evidence="3">The sequence shown here is derived from an EMBL/GenBank/DDBJ whole genome shotgun (WGS) entry which is preliminary data.</text>
</comment>
<feature type="domain" description="TcaA second" evidence="1">
    <location>
        <begin position="35"/>
        <end position="126"/>
    </location>
</feature>
<feature type="domain" description="YvbJ-like NTF2-like" evidence="2">
    <location>
        <begin position="288"/>
        <end position="396"/>
    </location>
</feature>
<organism evidence="3 4">
    <name type="scientific">Paenibacillus illinoisensis</name>
    <dbReference type="NCBI Taxonomy" id="59845"/>
    <lineage>
        <taxon>Bacteria</taxon>
        <taxon>Bacillati</taxon>
        <taxon>Bacillota</taxon>
        <taxon>Bacilli</taxon>
        <taxon>Bacillales</taxon>
        <taxon>Paenibacillaceae</taxon>
        <taxon>Paenibacillus</taxon>
    </lineage>
</organism>
<dbReference type="Pfam" id="PF25155">
    <property type="entry name" value="NTF2_YvbJ"/>
    <property type="match status" value="1"/>
</dbReference>
<dbReference type="Pfam" id="PF22813">
    <property type="entry name" value="TcaA_2nd"/>
    <property type="match status" value="1"/>
</dbReference>